<dbReference type="InterPro" id="IPR000073">
    <property type="entry name" value="AB_hydrolase_1"/>
</dbReference>
<name>A0AAV8DPG0_9POAL</name>
<evidence type="ECO:0000313" key="7">
    <source>
        <dbReference type="Proteomes" id="UP001140206"/>
    </source>
</evidence>
<keyword evidence="7" id="KW-1185">Reference proteome</keyword>
<proteinExistence type="inferred from homology"/>
<organism evidence="5 7">
    <name type="scientific">Rhynchospora pubera</name>
    <dbReference type="NCBI Taxonomy" id="906938"/>
    <lineage>
        <taxon>Eukaryota</taxon>
        <taxon>Viridiplantae</taxon>
        <taxon>Streptophyta</taxon>
        <taxon>Embryophyta</taxon>
        <taxon>Tracheophyta</taxon>
        <taxon>Spermatophyta</taxon>
        <taxon>Magnoliopsida</taxon>
        <taxon>Liliopsida</taxon>
        <taxon>Poales</taxon>
        <taxon>Cyperaceae</taxon>
        <taxon>Cyperoideae</taxon>
        <taxon>Rhynchosporeae</taxon>
        <taxon>Rhynchospora</taxon>
    </lineage>
</organism>
<evidence type="ECO:0000259" key="4">
    <source>
        <dbReference type="Pfam" id="PF00561"/>
    </source>
</evidence>
<dbReference type="Proteomes" id="UP001140206">
    <property type="component" value="Chromosome 2"/>
</dbReference>
<dbReference type="PANTHER" id="PTHR43039">
    <property type="entry name" value="ESTERASE-RELATED"/>
    <property type="match status" value="1"/>
</dbReference>
<accession>A0AAV8DPG0</accession>
<evidence type="ECO:0000313" key="5">
    <source>
        <dbReference type="EMBL" id="KAJ4768387.1"/>
    </source>
</evidence>
<dbReference type="SUPFAM" id="SSF53474">
    <property type="entry name" value="alpha/beta-Hydrolases"/>
    <property type="match status" value="1"/>
</dbReference>
<dbReference type="EMBL" id="JAMFTS010000002">
    <property type="protein sequence ID" value="KAJ4797303.1"/>
    <property type="molecule type" value="Genomic_DNA"/>
</dbReference>
<dbReference type="FunFam" id="3.40.50.1820:FF:000042">
    <property type="entry name" value="probable strigolactone esterase DAD2"/>
    <property type="match status" value="1"/>
</dbReference>
<dbReference type="Pfam" id="PF00561">
    <property type="entry name" value="Abhydrolase_1"/>
    <property type="match status" value="1"/>
</dbReference>
<feature type="region of interest" description="Disordered" evidence="3">
    <location>
        <begin position="1"/>
        <end position="20"/>
    </location>
</feature>
<evidence type="ECO:0000313" key="6">
    <source>
        <dbReference type="EMBL" id="KAJ4797303.1"/>
    </source>
</evidence>
<feature type="compositionally biased region" description="Polar residues" evidence="3">
    <location>
        <begin position="1"/>
        <end position="17"/>
    </location>
</feature>
<dbReference type="AlphaFoldDB" id="A0AAV8DPG0"/>
<dbReference type="GO" id="GO:0016787">
    <property type="term" value="F:hydrolase activity"/>
    <property type="evidence" value="ECO:0007669"/>
    <property type="project" value="UniProtKB-KW"/>
</dbReference>
<reference evidence="5" key="1">
    <citation type="submission" date="2022-08" db="EMBL/GenBank/DDBJ databases">
        <authorList>
            <person name="Marques A."/>
        </authorList>
    </citation>
    <scope>NUCLEOTIDE SEQUENCE</scope>
    <source>
        <strain evidence="5">RhyPub2mFocal</strain>
        <tissue evidence="5">Leaves</tissue>
    </source>
</reference>
<protein>
    <submittedName>
        <fullName evidence="5">Pimeloyl-[acyl-carrier protein] methyl ester esterase</fullName>
    </submittedName>
</protein>
<comment type="caution">
    <text evidence="5">The sequence shown here is derived from an EMBL/GenBank/DDBJ whole genome shotgun (WGS) entry which is preliminary data.</text>
</comment>
<evidence type="ECO:0000256" key="1">
    <source>
        <dbReference type="ARBA" id="ARBA00008645"/>
    </source>
</evidence>
<dbReference type="Proteomes" id="UP001140206">
    <property type="component" value="Chromosome 4"/>
</dbReference>
<comment type="similarity">
    <text evidence="1">Belongs to the AB hydrolase superfamily.</text>
</comment>
<dbReference type="InterPro" id="IPR029058">
    <property type="entry name" value="AB_hydrolase_fold"/>
</dbReference>
<evidence type="ECO:0000256" key="3">
    <source>
        <dbReference type="SAM" id="MobiDB-lite"/>
    </source>
</evidence>
<evidence type="ECO:0000256" key="2">
    <source>
        <dbReference type="ARBA" id="ARBA00022801"/>
    </source>
</evidence>
<dbReference type="Gene3D" id="3.40.50.1820">
    <property type="entry name" value="alpha/beta hydrolase"/>
    <property type="match status" value="1"/>
</dbReference>
<keyword evidence="2" id="KW-0378">Hydrolase</keyword>
<feature type="domain" description="AB hydrolase-1" evidence="4">
    <location>
        <begin position="45"/>
        <end position="273"/>
    </location>
</feature>
<sequence>MCPHSQPKSNYQQTNTHRSLDFSPIPQTYMALYKNTKIIGNGEQTIVLSHGFGASQIIWDDMLPFLQERYRVVLFDWEFSNKDVDSSKYTFEILSEALISLLDALEVRKVIYVGHSMAAMLGYIASIQRPDLFVHLVLVGASPRYLNSDDYEGGFERADVELMLSQITSDFHAWAQVLVALITGIDHPASIEKLSRSFLAMRPEVAYSLASDIFLKDRREVLEKVETPCTIIATTKDFAVPVSVGQYMQSKIKGETTLEIVDTEGHCPQMTAPEKFLEVFERILLSRMIIKDTKNKTMEVNGSSVNIMSS</sequence>
<gene>
    <name evidence="6" type="ORF">LUZ62_048549</name>
    <name evidence="5" type="ORF">LUZ62_078762</name>
</gene>
<dbReference type="EMBL" id="JAMFTS010000004">
    <property type="protein sequence ID" value="KAJ4768387.1"/>
    <property type="molecule type" value="Genomic_DNA"/>
</dbReference>